<evidence type="ECO:0000256" key="1">
    <source>
        <dbReference type="SAM" id="MobiDB-lite"/>
    </source>
</evidence>
<protein>
    <submittedName>
        <fullName evidence="2">Uncharacterized protein</fullName>
    </submittedName>
</protein>
<feature type="region of interest" description="Disordered" evidence="1">
    <location>
        <begin position="1"/>
        <end position="25"/>
    </location>
</feature>
<feature type="region of interest" description="Disordered" evidence="1">
    <location>
        <begin position="39"/>
        <end position="68"/>
    </location>
</feature>
<reference evidence="2" key="1">
    <citation type="submission" date="2021-01" db="EMBL/GenBank/DDBJ databases">
        <title>Whole genome shotgun sequence of Actinocatenispora rupis NBRC 107355.</title>
        <authorList>
            <person name="Komaki H."/>
            <person name="Tamura T."/>
        </authorList>
    </citation>
    <scope>NUCLEOTIDE SEQUENCE</scope>
    <source>
        <strain evidence="2">NBRC 107355</strain>
    </source>
</reference>
<gene>
    <name evidence="2" type="ORF">Aru02nite_00990</name>
</gene>
<organism evidence="2 3">
    <name type="scientific">Actinocatenispora rupis</name>
    <dbReference type="NCBI Taxonomy" id="519421"/>
    <lineage>
        <taxon>Bacteria</taxon>
        <taxon>Bacillati</taxon>
        <taxon>Actinomycetota</taxon>
        <taxon>Actinomycetes</taxon>
        <taxon>Micromonosporales</taxon>
        <taxon>Micromonosporaceae</taxon>
        <taxon>Actinocatenispora</taxon>
    </lineage>
</organism>
<feature type="compositionally biased region" description="Low complexity" evidence="1">
    <location>
        <begin position="39"/>
        <end position="52"/>
    </location>
</feature>
<dbReference type="AlphaFoldDB" id="A0A8J3IVA1"/>
<accession>A0A8J3IVA1</accession>
<evidence type="ECO:0000313" key="3">
    <source>
        <dbReference type="Proteomes" id="UP000612808"/>
    </source>
</evidence>
<keyword evidence="3" id="KW-1185">Reference proteome</keyword>
<dbReference type="Proteomes" id="UP000612808">
    <property type="component" value="Unassembled WGS sequence"/>
</dbReference>
<comment type="caution">
    <text evidence="2">The sequence shown here is derived from an EMBL/GenBank/DDBJ whole genome shotgun (WGS) entry which is preliminary data.</text>
</comment>
<dbReference type="EMBL" id="BOMB01000001">
    <property type="protein sequence ID" value="GID09210.1"/>
    <property type="molecule type" value="Genomic_DNA"/>
</dbReference>
<evidence type="ECO:0000313" key="2">
    <source>
        <dbReference type="EMBL" id="GID09210.1"/>
    </source>
</evidence>
<name>A0A8J3IVA1_9ACTN</name>
<sequence>MNTSPLDLEVARRDLGAPGTDPASRRAGHYRWESWLYATPGSAGGRASAAGPTRPPPERRRWTPRPWGRHRHRRYASVDITKLSG</sequence>
<proteinExistence type="predicted"/>